<dbReference type="SMR" id="A0A015LNW5"/>
<evidence type="ECO:0000256" key="2">
    <source>
        <dbReference type="PIRSR" id="PIRSR640255-1"/>
    </source>
</evidence>
<dbReference type="SUPFAM" id="SSF54060">
    <property type="entry name" value="His-Me finger endonucleases"/>
    <property type="match status" value="1"/>
</dbReference>
<keyword evidence="3" id="KW-0479">Metal-binding</keyword>
<dbReference type="GO" id="GO:0003676">
    <property type="term" value="F:nucleic acid binding"/>
    <property type="evidence" value="ECO:0007669"/>
    <property type="project" value="InterPro"/>
</dbReference>
<dbReference type="InterPro" id="IPR040255">
    <property type="entry name" value="Non-specific_endonuclease"/>
</dbReference>
<dbReference type="GO" id="GO:0004521">
    <property type="term" value="F:RNA endonuclease activity"/>
    <property type="evidence" value="ECO:0007669"/>
    <property type="project" value="TreeGrafter"/>
</dbReference>
<keyword evidence="7" id="KW-1185">Reference proteome</keyword>
<evidence type="ECO:0000256" key="3">
    <source>
        <dbReference type="PIRSR" id="PIRSR640255-2"/>
    </source>
</evidence>
<comment type="caution">
    <text evidence="6">The sequence shown here is derived from an EMBL/GenBank/DDBJ whole genome shotgun (WGS) entry which is preliminary data.</text>
</comment>
<dbReference type="InterPro" id="IPR020821">
    <property type="entry name" value="ENPP1-3/EXOG-like_nuc-like"/>
</dbReference>
<dbReference type="GO" id="GO:0006309">
    <property type="term" value="P:apoptotic DNA fragmentation"/>
    <property type="evidence" value="ECO:0007669"/>
    <property type="project" value="TreeGrafter"/>
</dbReference>
<dbReference type="InterPro" id="IPR044929">
    <property type="entry name" value="DNA/RNA_non-sp_Endonuclease_sf"/>
</dbReference>
<dbReference type="OrthoDB" id="5418055at2759"/>
<dbReference type="SMART" id="SM00477">
    <property type="entry name" value="NUC"/>
    <property type="match status" value="1"/>
</dbReference>
<feature type="domain" description="DNA/RNA non-specific endonuclease/pyrophosphatase/phosphodiesterase" evidence="5">
    <location>
        <begin position="66"/>
        <end position="282"/>
    </location>
</feature>
<evidence type="ECO:0000256" key="1">
    <source>
        <dbReference type="ARBA" id="ARBA00010052"/>
    </source>
</evidence>
<evidence type="ECO:0000259" key="5">
    <source>
        <dbReference type="SMART" id="SM00892"/>
    </source>
</evidence>
<evidence type="ECO:0000313" key="6">
    <source>
        <dbReference type="EMBL" id="EXX74411.1"/>
    </source>
</evidence>
<dbReference type="GO" id="GO:0005634">
    <property type="term" value="C:nucleus"/>
    <property type="evidence" value="ECO:0007669"/>
    <property type="project" value="TreeGrafter"/>
</dbReference>
<accession>A0A015LNW5</accession>
<dbReference type="CDD" id="cd00091">
    <property type="entry name" value="NUC"/>
    <property type="match status" value="1"/>
</dbReference>
<dbReference type="GO" id="GO:0005743">
    <property type="term" value="C:mitochondrial inner membrane"/>
    <property type="evidence" value="ECO:0007669"/>
    <property type="project" value="TreeGrafter"/>
</dbReference>
<organism evidence="6 7">
    <name type="scientific">Rhizophagus irregularis (strain DAOM 197198w)</name>
    <name type="common">Glomus intraradices</name>
    <dbReference type="NCBI Taxonomy" id="1432141"/>
    <lineage>
        <taxon>Eukaryota</taxon>
        <taxon>Fungi</taxon>
        <taxon>Fungi incertae sedis</taxon>
        <taxon>Mucoromycota</taxon>
        <taxon>Glomeromycotina</taxon>
        <taxon>Glomeromycetes</taxon>
        <taxon>Glomerales</taxon>
        <taxon>Glomeraceae</taxon>
        <taxon>Rhizophagus</taxon>
    </lineage>
</organism>
<dbReference type="Proteomes" id="UP000022910">
    <property type="component" value="Unassembled WGS sequence"/>
</dbReference>
<dbReference type="PANTHER" id="PTHR13966:SF5">
    <property type="entry name" value="ENDONUCLEASE G, MITOCHONDRIAL"/>
    <property type="match status" value="1"/>
</dbReference>
<sequence length="326" mass="37478">MFRRTVERISFVIGGALLGAIGLYEYEKLGPKLPAPLPTLKPPLTSIVPEFPWTGWRDTAINDLFERDAYITSYNRRLRHPNWVLEHLTEESLKRGEGVDRSKSRFLEDLDIPEKFRARLADYVKSGYDRGHMAPASDAKFSQVAMDQTFLLTNIAPQVGNGFNRDYWAHFEEFCRRLIYKEGFENVYVFTGPAYLPKKENDKWYVKYEMIGSIAVPTHFYKVILADRADKDDPKKRFYALGAFLMPNERISDTTPLQVYNVTLDSLERTTGLTFLNQDIVDKSVPLCSVEASKCIIVANPKHIKEELRSVLPEPLKDKSETKVNI</sequence>
<evidence type="ECO:0000313" key="7">
    <source>
        <dbReference type="Proteomes" id="UP000022910"/>
    </source>
</evidence>
<evidence type="ECO:0000259" key="4">
    <source>
        <dbReference type="SMART" id="SM00477"/>
    </source>
</evidence>
<dbReference type="EMBL" id="JEMT01012909">
    <property type="protein sequence ID" value="EXX74411.1"/>
    <property type="molecule type" value="Genomic_DNA"/>
</dbReference>
<dbReference type="Gene3D" id="3.40.570.10">
    <property type="entry name" value="Extracellular Endonuclease, subunit A"/>
    <property type="match status" value="1"/>
</dbReference>
<dbReference type="InterPro" id="IPR001604">
    <property type="entry name" value="Endo_G_ENPP1-like_dom"/>
</dbReference>
<dbReference type="PANTHER" id="PTHR13966">
    <property type="entry name" value="ENDONUCLEASE RELATED"/>
    <property type="match status" value="1"/>
</dbReference>
<dbReference type="GO" id="GO:0000014">
    <property type="term" value="F:single-stranded DNA endodeoxyribonuclease activity"/>
    <property type="evidence" value="ECO:0007669"/>
    <property type="project" value="TreeGrafter"/>
</dbReference>
<name>A0A015LNW5_RHIIW</name>
<dbReference type="SMART" id="SM00892">
    <property type="entry name" value="Endonuclease_NS"/>
    <property type="match status" value="1"/>
</dbReference>
<dbReference type="STRING" id="1432141.A0A015LNW5"/>
<dbReference type="OMA" id="YCERNGH"/>
<protein>
    <submittedName>
        <fullName evidence="6">Nuc1p</fullName>
    </submittedName>
</protein>
<gene>
    <name evidence="6" type="ORF">RirG_051340</name>
</gene>
<comment type="similarity">
    <text evidence="1">Belongs to the DNA/RNA non-specific endonuclease family.</text>
</comment>
<feature type="domain" description="ENPP1-3/EXOG-like endonuclease/phosphodiesterase" evidence="4">
    <location>
        <begin position="67"/>
        <end position="283"/>
    </location>
</feature>
<dbReference type="AlphaFoldDB" id="A0A015LNW5"/>
<dbReference type="HOGENOM" id="CLU_055174_0_2_1"/>
<feature type="binding site" evidence="3">
    <location>
        <position position="164"/>
    </location>
    <ligand>
        <name>Mg(2+)</name>
        <dbReference type="ChEBI" id="CHEBI:18420"/>
        <note>catalytic</note>
    </ligand>
</feature>
<dbReference type="Pfam" id="PF01223">
    <property type="entry name" value="Endonuclease_NS"/>
    <property type="match status" value="1"/>
</dbReference>
<dbReference type="GO" id="GO:0046872">
    <property type="term" value="F:metal ion binding"/>
    <property type="evidence" value="ECO:0007669"/>
    <property type="project" value="UniProtKB-KW"/>
</dbReference>
<reference evidence="6 7" key="1">
    <citation type="submission" date="2014-02" db="EMBL/GenBank/DDBJ databases">
        <title>Single nucleus genome sequencing reveals high similarity among nuclei of an endomycorrhizal fungus.</title>
        <authorList>
            <person name="Lin K."/>
            <person name="Geurts R."/>
            <person name="Zhang Z."/>
            <person name="Limpens E."/>
            <person name="Saunders D.G."/>
            <person name="Mu D."/>
            <person name="Pang E."/>
            <person name="Cao H."/>
            <person name="Cha H."/>
            <person name="Lin T."/>
            <person name="Zhou Q."/>
            <person name="Shang Y."/>
            <person name="Li Y."/>
            <person name="Ivanov S."/>
            <person name="Sharma T."/>
            <person name="Velzen R.V."/>
            <person name="Ruijter N.D."/>
            <person name="Aanen D.K."/>
            <person name="Win J."/>
            <person name="Kamoun S."/>
            <person name="Bisseling T."/>
            <person name="Huang S."/>
        </authorList>
    </citation>
    <scope>NUCLEOTIDE SEQUENCE [LARGE SCALE GENOMIC DNA]</scope>
    <source>
        <strain evidence="7">DAOM197198w</strain>
    </source>
</reference>
<dbReference type="InterPro" id="IPR044925">
    <property type="entry name" value="His-Me_finger_sf"/>
</dbReference>
<proteinExistence type="inferred from homology"/>
<feature type="active site" description="Proton acceptor" evidence="2">
    <location>
        <position position="132"/>
    </location>
</feature>